<dbReference type="KEGG" id="lgo:JCM16774_1358"/>
<sequence>MPSSKEYLEFILEQLSDLEEITYRYMMGEYVIYYRKKVIGGIYDDRFLIKVTNASKNLLSDAKLELPYERGSKMILIEDPENKEQYRELFEKMYEELPAPKVKKKKAVKNKINNKKF</sequence>
<dbReference type="SUPFAM" id="SSF159894">
    <property type="entry name" value="YgaC/TfoX-N like"/>
    <property type="match status" value="1"/>
</dbReference>
<dbReference type="InterPro" id="IPR007076">
    <property type="entry name" value="TfoX_N"/>
</dbReference>
<gene>
    <name evidence="2" type="ORF">JCM16774_1358</name>
</gene>
<dbReference type="OrthoDB" id="9803291at2"/>
<proteinExistence type="predicted"/>
<feature type="domain" description="TfoX N-terminal" evidence="1">
    <location>
        <begin position="13"/>
        <end position="91"/>
    </location>
</feature>
<accession>A0A510JBE8</accession>
<organism evidence="2 3">
    <name type="scientific">Pseudoleptotrichia goodfellowii</name>
    <dbReference type="NCBI Taxonomy" id="157692"/>
    <lineage>
        <taxon>Bacteria</taxon>
        <taxon>Fusobacteriati</taxon>
        <taxon>Fusobacteriota</taxon>
        <taxon>Fusobacteriia</taxon>
        <taxon>Fusobacteriales</taxon>
        <taxon>Leptotrichiaceae</taxon>
        <taxon>Pseudoleptotrichia</taxon>
    </lineage>
</organism>
<reference evidence="2 3" key="1">
    <citation type="submission" date="2019-07" db="EMBL/GenBank/DDBJ databases">
        <title>Complete Genome Sequence of Leptotrichia goodfellowii Strain JCM 16774.</title>
        <authorList>
            <person name="Watanabe S."/>
            <person name="Cui L."/>
        </authorList>
    </citation>
    <scope>NUCLEOTIDE SEQUENCE [LARGE SCALE GENOMIC DNA]</scope>
    <source>
        <strain evidence="2 3">JCM16774</strain>
    </source>
</reference>
<evidence type="ECO:0000313" key="2">
    <source>
        <dbReference type="EMBL" id="BBM36426.1"/>
    </source>
</evidence>
<evidence type="ECO:0000313" key="3">
    <source>
        <dbReference type="Proteomes" id="UP000321606"/>
    </source>
</evidence>
<evidence type="ECO:0000259" key="1">
    <source>
        <dbReference type="Pfam" id="PF04993"/>
    </source>
</evidence>
<protein>
    <submittedName>
        <fullName evidence="2">TfoX N-terminal domain protein</fullName>
    </submittedName>
</protein>
<name>A0A510JBE8_9FUSO</name>
<dbReference type="EMBL" id="AP019822">
    <property type="protein sequence ID" value="BBM36426.1"/>
    <property type="molecule type" value="Genomic_DNA"/>
</dbReference>
<dbReference type="STRING" id="714315.GCA_000516535_01363"/>
<dbReference type="Gene3D" id="3.30.1460.30">
    <property type="entry name" value="YgaC/TfoX-N like chaperone"/>
    <property type="match status" value="1"/>
</dbReference>
<dbReference type="AlphaFoldDB" id="A0A510JBE8"/>
<dbReference type="RefSeq" id="WP_026737728.1">
    <property type="nucleotide sequence ID" value="NZ_AP019822.1"/>
</dbReference>
<dbReference type="Pfam" id="PF04993">
    <property type="entry name" value="TfoX_N"/>
    <property type="match status" value="1"/>
</dbReference>
<dbReference type="Proteomes" id="UP000321606">
    <property type="component" value="Chromosome"/>
</dbReference>